<sequence length="28" mass="3309">MYPHLNKISETQMTYDLKQSDPTICHLT</sequence>
<organism evidence="1">
    <name type="scientific">Rhizophora mucronata</name>
    <name type="common">Asiatic mangrove</name>
    <dbReference type="NCBI Taxonomy" id="61149"/>
    <lineage>
        <taxon>Eukaryota</taxon>
        <taxon>Viridiplantae</taxon>
        <taxon>Streptophyta</taxon>
        <taxon>Embryophyta</taxon>
        <taxon>Tracheophyta</taxon>
        <taxon>Spermatophyta</taxon>
        <taxon>Magnoliopsida</taxon>
        <taxon>eudicotyledons</taxon>
        <taxon>Gunneridae</taxon>
        <taxon>Pentapetalae</taxon>
        <taxon>rosids</taxon>
        <taxon>fabids</taxon>
        <taxon>Malpighiales</taxon>
        <taxon>Rhizophoraceae</taxon>
        <taxon>Rhizophora</taxon>
    </lineage>
</organism>
<accession>A0A2P2PRD7</accession>
<protein>
    <submittedName>
        <fullName evidence="1">Uncharacterized protein</fullName>
    </submittedName>
</protein>
<proteinExistence type="predicted"/>
<name>A0A2P2PRD7_RHIMU</name>
<reference evidence="1" key="1">
    <citation type="submission" date="2018-02" db="EMBL/GenBank/DDBJ databases">
        <title>Rhizophora mucronata_Transcriptome.</title>
        <authorList>
            <person name="Meera S.P."/>
            <person name="Sreeshan A."/>
            <person name="Augustine A."/>
        </authorList>
    </citation>
    <scope>NUCLEOTIDE SEQUENCE</scope>
    <source>
        <tissue evidence="1">Leaf</tissue>
    </source>
</reference>
<evidence type="ECO:0000313" key="1">
    <source>
        <dbReference type="EMBL" id="MBX57317.1"/>
    </source>
</evidence>
<dbReference type="EMBL" id="GGEC01076833">
    <property type="protein sequence ID" value="MBX57317.1"/>
    <property type="molecule type" value="Transcribed_RNA"/>
</dbReference>
<dbReference type="AlphaFoldDB" id="A0A2P2PRD7"/>